<evidence type="ECO:0000256" key="1">
    <source>
        <dbReference type="SAM" id="MobiDB-lite"/>
    </source>
</evidence>
<dbReference type="EMBL" id="JBBNAF010000013">
    <property type="protein sequence ID" value="KAK9088098.1"/>
    <property type="molecule type" value="Genomic_DNA"/>
</dbReference>
<reference evidence="2 3" key="1">
    <citation type="submission" date="2024-01" db="EMBL/GenBank/DDBJ databases">
        <title>Genome assemblies of Stephania.</title>
        <authorList>
            <person name="Yang L."/>
        </authorList>
    </citation>
    <scope>NUCLEOTIDE SEQUENCE [LARGE SCALE GENOMIC DNA]</scope>
    <source>
        <strain evidence="2">YNDBR</strain>
        <tissue evidence="2">Leaf</tissue>
    </source>
</reference>
<keyword evidence="3" id="KW-1185">Reference proteome</keyword>
<gene>
    <name evidence="2" type="ORF">Syun_030492</name>
</gene>
<accession>A0AAP0EAL5</accession>
<sequence length="426" mass="46628">MKNGFRKIEFLFLGYLLHCKIQLQHKSQDMLPQRKSLWEAIESLTRKADGDEQQEELVLFRDILQRRDTDRILTLLQPAVLSDDLLHSANSLYRLPSAKRSSSSSLSGLGLLELTDNKNDYDWLKTPPATPLFPSLEMEVNAPELALHRDIPVIQHLSRFAGGISEQANTKANGAIISKSHMPKPKNNPSRSVTPGKGARPTPPAPTRPLKPLRPMTPSAMRVQQASQPDHELAPKIIQFNNKISCNSSSAPSLNTAGPGKDSKSKSWRGRGVSPMVRSQTPAASNIPVGFSDDETLVPSRTGDRSSSASRSRPSAAIHPKQEPAVLVVRPRRQSCSPSMARGRKTAEDNIISINHDEVDKNRVKNVGGNGSLAFGSKMVEKVMNARKSVSVAQEKEANLIKAATRIAMHDISSGFRGIKSKTSLA</sequence>
<organism evidence="2 3">
    <name type="scientific">Stephania yunnanensis</name>
    <dbReference type="NCBI Taxonomy" id="152371"/>
    <lineage>
        <taxon>Eukaryota</taxon>
        <taxon>Viridiplantae</taxon>
        <taxon>Streptophyta</taxon>
        <taxon>Embryophyta</taxon>
        <taxon>Tracheophyta</taxon>
        <taxon>Spermatophyta</taxon>
        <taxon>Magnoliopsida</taxon>
        <taxon>Ranunculales</taxon>
        <taxon>Menispermaceae</taxon>
        <taxon>Menispermoideae</taxon>
        <taxon>Cissampelideae</taxon>
        <taxon>Stephania</taxon>
    </lineage>
</organism>
<evidence type="ECO:0000313" key="2">
    <source>
        <dbReference type="EMBL" id="KAK9088098.1"/>
    </source>
</evidence>
<dbReference type="Proteomes" id="UP001420932">
    <property type="component" value="Unassembled WGS sequence"/>
</dbReference>
<dbReference type="PANTHER" id="PTHR31949">
    <property type="entry name" value="GASTRIC MUCIN-LIKE PROTEIN"/>
    <property type="match status" value="1"/>
</dbReference>
<proteinExistence type="predicted"/>
<dbReference type="AlphaFoldDB" id="A0AAP0EAL5"/>
<name>A0AAP0EAL5_9MAGN</name>
<protein>
    <submittedName>
        <fullName evidence="2">Uncharacterized protein</fullName>
    </submittedName>
</protein>
<dbReference type="PANTHER" id="PTHR31949:SF6">
    <property type="entry name" value="DUF4005 DOMAIN-CONTAINING PROTEIN"/>
    <property type="match status" value="1"/>
</dbReference>
<feature type="compositionally biased region" description="Low complexity" evidence="1">
    <location>
        <begin position="305"/>
        <end position="317"/>
    </location>
</feature>
<dbReference type="GO" id="GO:0043622">
    <property type="term" value="P:cortical microtubule organization"/>
    <property type="evidence" value="ECO:0007669"/>
    <property type="project" value="TreeGrafter"/>
</dbReference>
<comment type="caution">
    <text evidence="2">The sequence shown here is derived from an EMBL/GenBank/DDBJ whole genome shotgun (WGS) entry which is preliminary data.</text>
</comment>
<feature type="region of interest" description="Disordered" evidence="1">
    <location>
        <begin position="249"/>
        <end position="323"/>
    </location>
</feature>
<feature type="region of interest" description="Disordered" evidence="1">
    <location>
        <begin position="176"/>
        <end position="229"/>
    </location>
</feature>
<dbReference type="GO" id="GO:0055028">
    <property type="term" value="C:cortical microtubule"/>
    <property type="evidence" value="ECO:0007669"/>
    <property type="project" value="TreeGrafter"/>
</dbReference>
<evidence type="ECO:0000313" key="3">
    <source>
        <dbReference type="Proteomes" id="UP001420932"/>
    </source>
</evidence>